<organism evidence="2 3">
    <name type="scientific">Candidatus Roizmanbacteria bacterium RIFCSPHIGHO2_12_FULL_33_9</name>
    <dbReference type="NCBI Taxonomy" id="1802045"/>
    <lineage>
        <taxon>Bacteria</taxon>
        <taxon>Candidatus Roizmaniibacteriota</taxon>
    </lineage>
</organism>
<proteinExistence type="predicted"/>
<accession>A0A1F7HEZ7</accession>
<feature type="transmembrane region" description="Helical" evidence="1">
    <location>
        <begin position="9"/>
        <end position="29"/>
    </location>
</feature>
<evidence type="ECO:0000313" key="2">
    <source>
        <dbReference type="EMBL" id="OGK29829.1"/>
    </source>
</evidence>
<dbReference type="InterPro" id="IPR007211">
    <property type="entry name" value="DUF378"/>
</dbReference>
<comment type="caution">
    <text evidence="2">The sequence shown here is derived from an EMBL/GenBank/DDBJ whole genome shotgun (WGS) entry which is preliminary data.</text>
</comment>
<dbReference type="PANTHER" id="PTHR37304">
    <property type="entry name" value="MEMBRANE PROTEIN-RELATED"/>
    <property type="match status" value="1"/>
</dbReference>
<dbReference type="Pfam" id="PF04070">
    <property type="entry name" value="DUF378"/>
    <property type="match status" value="1"/>
</dbReference>
<keyword evidence="1" id="KW-0472">Membrane</keyword>
<name>A0A1F7HEZ7_9BACT</name>
<gene>
    <name evidence="2" type="ORF">A3F29_00070</name>
</gene>
<dbReference type="PANTHER" id="PTHR37304:SF1">
    <property type="entry name" value="MEMBRANE PROTEIN"/>
    <property type="match status" value="1"/>
</dbReference>
<evidence type="ECO:0000256" key="1">
    <source>
        <dbReference type="SAM" id="Phobius"/>
    </source>
</evidence>
<keyword evidence="1" id="KW-0812">Transmembrane</keyword>
<evidence type="ECO:0000313" key="3">
    <source>
        <dbReference type="Proteomes" id="UP000177199"/>
    </source>
</evidence>
<dbReference type="AlphaFoldDB" id="A0A1F7HEZ7"/>
<dbReference type="EMBL" id="MFZV01000056">
    <property type="protein sequence ID" value="OGK29829.1"/>
    <property type="molecule type" value="Genomic_DNA"/>
</dbReference>
<sequence length="65" mass="7040">MKNKGLQTFAGVLLIIGGLNWGLVGFFNYNLVSSLFAEGSFLTSLIYDLVGLSAVYMAFVMGNQK</sequence>
<keyword evidence="1" id="KW-1133">Transmembrane helix</keyword>
<dbReference type="Proteomes" id="UP000177199">
    <property type="component" value="Unassembled WGS sequence"/>
</dbReference>
<reference evidence="2 3" key="1">
    <citation type="journal article" date="2016" name="Nat. Commun.">
        <title>Thousands of microbial genomes shed light on interconnected biogeochemical processes in an aquifer system.</title>
        <authorList>
            <person name="Anantharaman K."/>
            <person name="Brown C.T."/>
            <person name="Hug L.A."/>
            <person name="Sharon I."/>
            <person name="Castelle C.J."/>
            <person name="Probst A.J."/>
            <person name="Thomas B.C."/>
            <person name="Singh A."/>
            <person name="Wilkins M.J."/>
            <person name="Karaoz U."/>
            <person name="Brodie E.L."/>
            <person name="Williams K.H."/>
            <person name="Hubbard S.S."/>
            <person name="Banfield J.F."/>
        </authorList>
    </citation>
    <scope>NUCLEOTIDE SEQUENCE [LARGE SCALE GENOMIC DNA]</scope>
</reference>
<protein>
    <submittedName>
        <fullName evidence="2">DUF378 domain-containing protein</fullName>
    </submittedName>
</protein>
<feature type="transmembrane region" description="Helical" evidence="1">
    <location>
        <begin position="41"/>
        <end position="61"/>
    </location>
</feature>